<dbReference type="OrthoDB" id="4301468at2759"/>
<keyword evidence="1" id="KW-0732">Signal</keyword>
<keyword evidence="3" id="KW-1185">Reference proteome</keyword>
<evidence type="ECO:0000256" key="1">
    <source>
        <dbReference type="SAM" id="SignalP"/>
    </source>
</evidence>
<evidence type="ECO:0000313" key="3">
    <source>
        <dbReference type="Proteomes" id="UP000247810"/>
    </source>
</evidence>
<name>A0A319D638_9EURO</name>
<protein>
    <submittedName>
        <fullName evidence="2">Uncharacterized protein</fullName>
    </submittedName>
</protein>
<feature type="chain" id="PRO_5016281807" evidence="1">
    <location>
        <begin position="21"/>
        <end position="191"/>
    </location>
</feature>
<feature type="signal peptide" evidence="1">
    <location>
        <begin position="1"/>
        <end position="20"/>
    </location>
</feature>
<reference evidence="2 3" key="1">
    <citation type="submission" date="2018-02" db="EMBL/GenBank/DDBJ databases">
        <title>The genomes of Aspergillus section Nigri reveals drivers in fungal speciation.</title>
        <authorList>
            <consortium name="DOE Joint Genome Institute"/>
            <person name="Vesth T.C."/>
            <person name="Nybo J."/>
            <person name="Theobald S."/>
            <person name="Brandl J."/>
            <person name="Frisvad J.C."/>
            <person name="Nielsen K.F."/>
            <person name="Lyhne E.K."/>
            <person name="Kogle M.E."/>
            <person name="Kuo A."/>
            <person name="Riley R."/>
            <person name="Clum A."/>
            <person name="Nolan M."/>
            <person name="Lipzen A."/>
            <person name="Salamov A."/>
            <person name="Henrissat B."/>
            <person name="Wiebenga A."/>
            <person name="De vries R.P."/>
            <person name="Grigoriev I.V."/>
            <person name="Mortensen U.H."/>
            <person name="Andersen M.R."/>
            <person name="Baker S.E."/>
        </authorList>
    </citation>
    <scope>NUCLEOTIDE SEQUENCE [LARGE SCALE GENOMIC DNA]</scope>
    <source>
        <strain evidence="2 3">CBS 707.79</strain>
    </source>
</reference>
<dbReference type="Proteomes" id="UP000247810">
    <property type="component" value="Unassembled WGS sequence"/>
</dbReference>
<sequence>MKLTISSALAATTFLSVANAAGMSLPNIPESCLQIPQVVGNKPLQLMHYFHTEVCEKNCTATINQHNEYVQKQVLPQVTKDLDEKLGVTAAQEESFQQLQTQLTAAVTKSCETEGNKPLCNDLQGLFQYGTCVFKATQPIIMQNIGKISQSVNVTEESCNKIKAIDSDQTVWQKTLPGYIEKFEQECASEN</sequence>
<dbReference type="VEuPathDB" id="FungiDB:BO71DRAFT_18750"/>
<dbReference type="AlphaFoldDB" id="A0A319D638"/>
<accession>A0A319D638</accession>
<dbReference type="EMBL" id="KZ825911">
    <property type="protein sequence ID" value="PYH92669.1"/>
    <property type="molecule type" value="Genomic_DNA"/>
</dbReference>
<gene>
    <name evidence="2" type="ORF">BO71DRAFT_18750</name>
</gene>
<organism evidence="2 3">
    <name type="scientific">Aspergillus ellipticus CBS 707.79</name>
    <dbReference type="NCBI Taxonomy" id="1448320"/>
    <lineage>
        <taxon>Eukaryota</taxon>
        <taxon>Fungi</taxon>
        <taxon>Dikarya</taxon>
        <taxon>Ascomycota</taxon>
        <taxon>Pezizomycotina</taxon>
        <taxon>Eurotiomycetes</taxon>
        <taxon>Eurotiomycetidae</taxon>
        <taxon>Eurotiales</taxon>
        <taxon>Aspergillaceae</taxon>
        <taxon>Aspergillus</taxon>
        <taxon>Aspergillus subgen. Circumdati</taxon>
    </lineage>
</organism>
<proteinExistence type="predicted"/>
<evidence type="ECO:0000313" key="2">
    <source>
        <dbReference type="EMBL" id="PYH92669.1"/>
    </source>
</evidence>